<comment type="caution">
    <text evidence="2">The sequence shown here is derived from an EMBL/GenBank/DDBJ whole genome shotgun (WGS) entry which is preliminary data.</text>
</comment>
<feature type="transmembrane region" description="Helical" evidence="1">
    <location>
        <begin position="34"/>
        <end position="53"/>
    </location>
</feature>
<gene>
    <name evidence="2" type="ORF">DFO77_1572</name>
</gene>
<protein>
    <submittedName>
        <fullName evidence="2">Uncharacterized protein</fullName>
    </submittedName>
</protein>
<feature type="transmembrane region" description="Helical" evidence="1">
    <location>
        <begin position="7"/>
        <end position="28"/>
    </location>
</feature>
<keyword evidence="1" id="KW-0472">Membrane</keyword>
<dbReference type="AlphaFoldDB" id="A0A368UMB5"/>
<keyword evidence="3" id="KW-1185">Reference proteome</keyword>
<reference evidence="2 3" key="1">
    <citation type="submission" date="2018-07" db="EMBL/GenBank/DDBJ databases">
        <title>Freshwater and sediment microbial communities from various areas in North America, analyzing microbe dynamics in response to fracking.</title>
        <authorList>
            <person name="Lamendella R."/>
        </authorList>
    </citation>
    <scope>NUCLEOTIDE SEQUENCE [LARGE SCALE GENOMIC DNA]</scope>
    <source>
        <strain evidence="2 3">160A</strain>
    </source>
</reference>
<organism evidence="2 3">
    <name type="scientific">Marinilabilia salmonicolor</name>
    <dbReference type="NCBI Taxonomy" id="989"/>
    <lineage>
        <taxon>Bacteria</taxon>
        <taxon>Pseudomonadati</taxon>
        <taxon>Bacteroidota</taxon>
        <taxon>Bacteroidia</taxon>
        <taxon>Marinilabiliales</taxon>
        <taxon>Marinilabiliaceae</taxon>
        <taxon>Marinilabilia</taxon>
    </lineage>
</organism>
<keyword evidence="1" id="KW-1133">Transmembrane helix</keyword>
<sequence length="63" mass="7231">MKKFRIGLIFFAIVIIIGQLTVVNYSDLRWSENAGSYLGIISMIFIIISLILSNKHDMKNQNK</sequence>
<evidence type="ECO:0000256" key="1">
    <source>
        <dbReference type="SAM" id="Phobius"/>
    </source>
</evidence>
<dbReference type="EMBL" id="QPIZ01000057">
    <property type="protein sequence ID" value="RCW21032.1"/>
    <property type="molecule type" value="Genomic_DNA"/>
</dbReference>
<dbReference type="Proteomes" id="UP000252733">
    <property type="component" value="Unassembled WGS sequence"/>
</dbReference>
<keyword evidence="1" id="KW-0812">Transmembrane</keyword>
<evidence type="ECO:0000313" key="2">
    <source>
        <dbReference type="EMBL" id="RCW21032.1"/>
    </source>
</evidence>
<proteinExistence type="predicted"/>
<name>A0A368UMB5_9BACT</name>
<evidence type="ECO:0000313" key="3">
    <source>
        <dbReference type="Proteomes" id="UP000252733"/>
    </source>
</evidence>
<accession>A0A368UMB5</accession>